<evidence type="ECO:0000313" key="1">
    <source>
        <dbReference type="EMBL" id="GIX77908.1"/>
    </source>
</evidence>
<protein>
    <submittedName>
        <fullName evidence="1">Uncharacterized protein</fullName>
    </submittedName>
</protein>
<comment type="caution">
    <text evidence="1">The sequence shown here is derived from an EMBL/GenBank/DDBJ whole genome shotgun (WGS) entry which is preliminary data.</text>
</comment>
<sequence>MEIVSEGDGKRRSLALTGFNQWRALKEDPGNLILHDPAFLFIFGKEIRKSKKDEHYRYLSIVCLVLEIVSVDDGRRRFRALTGFNQWRCEEWRDCGDLSERNP</sequence>
<keyword evidence="2" id="KW-1185">Reference proteome</keyword>
<dbReference type="AlphaFoldDB" id="A0AAV4MZW6"/>
<gene>
    <name evidence="1" type="ORF">CDAR_373311</name>
</gene>
<reference evidence="1 2" key="1">
    <citation type="submission" date="2021-06" db="EMBL/GenBank/DDBJ databases">
        <title>Caerostris darwini draft genome.</title>
        <authorList>
            <person name="Kono N."/>
            <person name="Arakawa K."/>
        </authorList>
    </citation>
    <scope>NUCLEOTIDE SEQUENCE [LARGE SCALE GENOMIC DNA]</scope>
</reference>
<name>A0AAV4MZW6_9ARAC</name>
<evidence type="ECO:0000313" key="2">
    <source>
        <dbReference type="Proteomes" id="UP001054837"/>
    </source>
</evidence>
<organism evidence="1 2">
    <name type="scientific">Caerostris darwini</name>
    <dbReference type="NCBI Taxonomy" id="1538125"/>
    <lineage>
        <taxon>Eukaryota</taxon>
        <taxon>Metazoa</taxon>
        <taxon>Ecdysozoa</taxon>
        <taxon>Arthropoda</taxon>
        <taxon>Chelicerata</taxon>
        <taxon>Arachnida</taxon>
        <taxon>Araneae</taxon>
        <taxon>Araneomorphae</taxon>
        <taxon>Entelegynae</taxon>
        <taxon>Araneoidea</taxon>
        <taxon>Araneidae</taxon>
        <taxon>Caerostris</taxon>
    </lineage>
</organism>
<dbReference type="Proteomes" id="UP001054837">
    <property type="component" value="Unassembled WGS sequence"/>
</dbReference>
<dbReference type="EMBL" id="BPLQ01001058">
    <property type="protein sequence ID" value="GIX77908.1"/>
    <property type="molecule type" value="Genomic_DNA"/>
</dbReference>
<accession>A0AAV4MZW6</accession>
<proteinExistence type="predicted"/>